<sequence length="212" mass="24329">MKFNNKILRITLLTIIGTWFAYKLYQTAQDDFFLDGIILLVIAFIGLLVFIWTILKDRKEFKTTQKLTTYLPTAVGLLFILANIALFYFQDSKTNSPTLISGFYDGGFNGFSIDFKTDGNYVMANGSGLGQSYFYGTYTLKDSIITIDKSNIDNCIESNTLVIRTEQYFIPLDTISKIGQANYITQIDRKGNEIDKEFRFRITKDNRNRPNN</sequence>
<proteinExistence type="predicted"/>
<feature type="transmembrane region" description="Helical" evidence="1">
    <location>
        <begin position="67"/>
        <end position="89"/>
    </location>
</feature>
<evidence type="ECO:0000313" key="3">
    <source>
        <dbReference type="Proteomes" id="UP001243403"/>
    </source>
</evidence>
<keyword evidence="1" id="KW-0812">Transmembrane</keyword>
<feature type="transmembrane region" description="Helical" evidence="1">
    <location>
        <begin position="7"/>
        <end position="25"/>
    </location>
</feature>
<dbReference type="Proteomes" id="UP001243403">
    <property type="component" value="Unassembled WGS sequence"/>
</dbReference>
<gene>
    <name evidence="2" type="ORF">QLS65_00155</name>
</gene>
<accession>A0ABT6V5S6</accession>
<feature type="transmembrane region" description="Helical" evidence="1">
    <location>
        <begin position="37"/>
        <end position="55"/>
    </location>
</feature>
<comment type="caution">
    <text evidence="2">The sequence shown here is derived from an EMBL/GenBank/DDBJ whole genome shotgun (WGS) entry which is preliminary data.</text>
</comment>
<protein>
    <submittedName>
        <fullName evidence="2">Uncharacterized protein</fullName>
    </submittedName>
</protein>
<evidence type="ECO:0000313" key="2">
    <source>
        <dbReference type="EMBL" id="MDI5893291.1"/>
    </source>
</evidence>
<keyword evidence="1" id="KW-0472">Membrane</keyword>
<dbReference type="EMBL" id="JASCRZ010000001">
    <property type="protein sequence ID" value="MDI5893291.1"/>
    <property type="molecule type" value="Genomic_DNA"/>
</dbReference>
<keyword evidence="1" id="KW-1133">Transmembrane helix</keyword>
<keyword evidence="3" id="KW-1185">Reference proteome</keyword>
<evidence type="ECO:0000256" key="1">
    <source>
        <dbReference type="SAM" id="Phobius"/>
    </source>
</evidence>
<reference evidence="2 3" key="1">
    <citation type="submission" date="2023-04" db="EMBL/GenBank/DDBJ databases">
        <title>Two novel species of Flavobacterium.</title>
        <authorList>
            <person name="Liu Q."/>
            <person name="Xin Y.-H."/>
        </authorList>
    </citation>
    <scope>NUCLEOTIDE SEQUENCE [LARGE SCALE GENOMIC DNA]</scope>
    <source>
        <strain evidence="2 3">LB1P51</strain>
    </source>
</reference>
<dbReference type="RefSeq" id="WP_282714438.1">
    <property type="nucleotide sequence ID" value="NZ_JASCRZ010000001.1"/>
</dbReference>
<organism evidence="2 3">
    <name type="scientific">Flavobacterium algoritolerans</name>
    <dbReference type="NCBI Taxonomy" id="3041254"/>
    <lineage>
        <taxon>Bacteria</taxon>
        <taxon>Pseudomonadati</taxon>
        <taxon>Bacteroidota</taxon>
        <taxon>Flavobacteriia</taxon>
        <taxon>Flavobacteriales</taxon>
        <taxon>Flavobacteriaceae</taxon>
        <taxon>Flavobacterium</taxon>
    </lineage>
</organism>
<name>A0ABT6V5S6_9FLAO</name>